<organism evidence="9 10">
    <name type="scientific">Verruconis gallopava</name>
    <dbReference type="NCBI Taxonomy" id="253628"/>
    <lineage>
        <taxon>Eukaryota</taxon>
        <taxon>Fungi</taxon>
        <taxon>Dikarya</taxon>
        <taxon>Ascomycota</taxon>
        <taxon>Pezizomycotina</taxon>
        <taxon>Dothideomycetes</taxon>
        <taxon>Pleosporomycetidae</taxon>
        <taxon>Venturiales</taxon>
        <taxon>Sympoventuriaceae</taxon>
        <taxon>Verruconis</taxon>
    </lineage>
</organism>
<dbReference type="FunFam" id="3.40.1350.10:FF:000007">
    <property type="entry name" value="tRNA-splicing endonuclease subunit Sen2"/>
    <property type="match status" value="1"/>
</dbReference>
<name>A0A0D1XXA4_9PEZI</name>
<dbReference type="STRING" id="253628.A0A0D1XXA4"/>
<feature type="domain" description="tRNA intron endonuclease catalytic" evidence="8">
    <location>
        <begin position="322"/>
        <end position="417"/>
    </location>
</feature>
<dbReference type="Proteomes" id="UP000053259">
    <property type="component" value="Unassembled WGS sequence"/>
</dbReference>
<keyword evidence="10" id="KW-1185">Reference proteome</keyword>
<comment type="similarity">
    <text evidence="1 4">Belongs to the tRNA-intron endonuclease family.</text>
</comment>
<dbReference type="CDD" id="cd22363">
    <property type="entry name" value="tRNA-intron_lyase_C"/>
    <property type="match status" value="1"/>
</dbReference>
<dbReference type="InterPro" id="IPR036167">
    <property type="entry name" value="tRNA_intron_Endo_cat-like_sf"/>
</dbReference>
<evidence type="ECO:0000313" key="9">
    <source>
        <dbReference type="EMBL" id="KIW07406.1"/>
    </source>
</evidence>
<keyword evidence="9" id="KW-0540">Nuclease</keyword>
<evidence type="ECO:0000259" key="8">
    <source>
        <dbReference type="Pfam" id="PF01974"/>
    </source>
</evidence>
<keyword evidence="2 4" id="KW-0819">tRNA processing</keyword>
<feature type="active site" evidence="5">
    <location>
        <position position="410"/>
    </location>
</feature>
<comment type="function">
    <text evidence="4">Constitutes one of the two catalytic subunit of the tRNA-splicing endonuclease complex, a complex responsible for identification and cleavage of the splice sites in pre-tRNA. It cleaves pre-tRNA at the 5'- and 3'-splice sites to release the intron. The products are an intron and two tRNA half-molecules bearing 2',3'-cyclic phosphate and 5'-OH termini. There are no conserved sequences at the splice sites, but the intron is invariably located at the same site in the gene, placing the splice sites an invariant distance from the constant structural features of the tRNA body.</text>
</comment>
<evidence type="ECO:0000313" key="10">
    <source>
        <dbReference type="Proteomes" id="UP000053259"/>
    </source>
</evidence>
<keyword evidence="9" id="KW-0255">Endonuclease</keyword>
<gene>
    <name evidence="9" type="ORF">PV09_02249</name>
</gene>
<feature type="active site" evidence="5">
    <location>
        <position position="352"/>
    </location>
</feature>
<dbReference type="GO" id="GO:0000214">
    <property type="term" value="C:tRNA-intron endonuclease complex"/>
    <property type="evidence" value="ECO:0007669"/>
    <property type="project" value="UniProtKB-UniRule"/>
</dbReference>
<dbReference type="GeneID" id="27310222"/>
<dbReference type="GO" id="GO:0003676">
    <property type="term" value="F:nucleic acid binding"/>
    <property type="evidence" value="ECO:0007669"/>
    <property type="project" value="InterPro"/>
</dbReference>
<reference evidence="9 10" key="1">
    <citation type="submission" date="2015-01" db="EMBL/GenBank/DDBJ databases">
        <title>The Genome Sequence of Ochroconis gallopava CBS43764.</title>
        <authorList>
            <consortium name="The Broad Institute Genomics Platform"/>
            <person name="Cuomo C."/>
            <person name="de Hoog S."/>
            <person name="Gorbushina A."/>
            <person name="Stielow B."/>
            <person name="Teixiera M."/>
            <person name="Abouelleil A."/>
            <person name="Chapman S.B."/>
            <person name="Priest M."/>
            <person name="Young S.K."/>
            <person name="Wortman J."/>
            <person name="Nusbaum C."/>
            <person name="Birren B."/>
        </authorList>
    </citation>
    <scope>NUCLEOTIDE SEQUENCE [LARGE SCALE GENOMIC DNA]</scope>
    <source>
        <strain evidence="9 10">CBS 43764</strain>
    </source>
</reference>
<dbReference type="InterPro" id="IPR011856">
    <property type="entry name" value="tRNA_endonuc-like_dom_sf"/>
</dbReference>
<keyword evidence="3 4" id="KW-0456">Lyase</keyword>
<dbReference type="SUPFAM" id="SSF53032">
    <property type="entry name" value="tRNA-intron endonuclease catalytic domain-like"/>
    <property type="match status" value="1"/>
</dbReference>
<dbReference type="Gene3D" id="3.40.1350.10">
    <property type="match status" value="1"/>
</dbReference>
<evidence type="ECO:0000256" key="3">
    <source>
        <dbReference type="ARBA" id="ARBA00023239"/>
    </source>
</evidence>
<evidence type="ECO:0000256" key="7">
    <source>
        <dbReference type="SAM" id="MobiDB-lite"/>
    </source>
</evidence>
<dbReference type="PIRSF" id="PIRSF011789">
    <property type="entry name" value="tRNA_splic_SEN2"/>
    <property type="match status" value="1"/>
</dbReference>
<evidence type="ECO:0000256" key="6">
    <source>
        <dbReference type="SAM" id="Coils"/>
    </source>
</evidence>
<dbReference type="InterPro" id="IPR006677">
    <property type="entry name" value="tRNA_intron_Endonuc_cat-like"/>
</dbReference>
<dbReference type="InterPro" id="IPR016589">
    <property type="entry name" value="tRNA_splic_SEN2"/>
</dbReference>
<dbReference type="AlphaFoldDB" id="A0A0D1XXA4"/>
<keyword evidence="6" id="KW-0175">Coiled coil</keyword>
<protein>
    <recommendedName>
        <fullName evidence="4">tRNA-splicing endonuclease subunit Sen2</fullName>
        <ecNumber evidence="4">4.6.1.16</ecNumber>
    </recommendedName>
</protein>
<feature type="compositionally biased region" description="Polar residues" evidence="7">
    <location>
        <begin position="1"/>
        <end position="52"/>
    </location>
</feature>
<dbReference type="PANTHER" id="PTHR21227">
    <property type="entry name" value="TRNA-SPLICING ENDONUCLEASE SUBUNIT SEN2"/>
    <property type="match status" value="1"/>
</dbReference>
<sequence>MAHASPNGSQESTVVRSVNEVNQASATTPKQSGETPHDNATSAPSGVKSSATGAPKTPGPRRPNYAKIHARKLPLDVYPLPTFQPHNPLSLVPILYILIRDFILPRSSHSRCPFHASFSSSTQSVHVTDEATVRALWEDGFFGKGTLSRSEPNWLASERRRLGLVAFETAEEFSARRRKEREEFKKQRAKIEKELVEQVRQREAQGLSGLPGGEAPDQIPVIAGTRARELMELRSNRAKEASKAHADVESSTAEQATQIEIINQEHLQLSLVEAFFLTYALGVLQMDLPPGIKDNWDILELFRQHSYFPPAASSALQPDDPFLLHYVVYHHFRSLGWVVREGIKFAVDFLLYERGVVFSHAAFAVLILPSYSDPDWFSDPERRKKVERQRRKKTWHWFHCANRVQNQVLKTLVLVYVNVPSIERMKKPMEERDVGGLLELYRVREFSTKRWSANRNRE</sequence>
<dbReference type="EMBL" id="KN847533">
    <property type="protein sequence ID" value="KIW07406.1"/>
    <property type="molecule type" value="Genomic_DNA"/>
</dbReference>
<feature type="coiled-coil region" evidence="6">
    <location>
        <begin position="170"/>
        <end position="201"/>
    </location>
</feature>
<evidence type="ECO:0000256" key="1">
    <source>
        <dbReference type="ARBA" id="ARBA00008078"/>
    </source>
</evidence>
<dbReference type="HOGENOM" id="CLU_012847_1_0_1"/>
<dbReference type="GO" id="GO:0000379">
    <property type="term" value="P:tRNA-type intron splice site recognition and cleavage"/>
    <property type="evidence" value="ECO:0007669"/>
    <property type="project" value="TreeGrafter"/>
</dbReference>
<dbReference type="OrthoDB" id="10249562at2759"/>
<accession>A0A0D1XXA4</accession>
<evidence type="ECO:0000256" key="2">
    <source>
        <dbReference type="ARBA" id="ARBA00022694"/>
    </source>
</evidence>
<dbReference type="GO" id="GO:0000213">
    <property type="term" value="F:tRNA-intron lyase activity"/>
    <property type="evidence" value="ECO:0007669"/>
    <property type="project" value="UniProtKB-UniRule"/>
</dbReference>
<dbReference type="FunCoup" id="A0A0D1XXA4">
    <property type="interactions" value="56"/>
</dbReference>
<dbReference type="RefSeq" id="XP_016217275.1">
    <property type="nucleotide sequence ID" value="XM_016355259.1"/>
</dbReference>
<dbReference type="PANTHER" id="PTHR21227:SF0">
    <property type="entry name" value="TRNA-SPLICING ENDONUCLEASE SUBUNIT SEN2"/>
    <property type="match status" value="1"/>
</dbReference>
<proteinExistence type="inferred from homology"/>
<dbReference type="EC" id="4.6.1.16" evidence="4"/>
<feature type="active site" evidence="5">
    <location>
        <position position="360"/>
    </location>
</feature>
<evidence type="ECO:0000256" key="5">
    <source>
        <dbReference type="PIRSR" id="PIRSR011789-1"/>
    </source>
</evidence>
<evidence type="ECO:0000256" key="4">
    <source>
        <dbReference type="PIRNR" id="PIRNR011789"/>
    </source>
</evidence>
<keyword evidence="9" id="KW-0378">Hydrolase</keyword>
<dbReference type="GO" id="GO:0005737">
    <property type="term" value="C:cytoplasm"/>
    <property type="evidence" value="ECO:0007669"/>
    <property type="project" value="TreeGrafter"/>
</dbReference>
<dbReference type="Pfam" id="PF01974">
    <property type="entry name" value="tRNA_int_endo"/>
    <property type="match status" value="1"/>
</dbReference>
<dbReference type="InParanoid" id="A0A0D1XXA4"/>
<dbReference type="InterPro" id="IPR006676">
    <property type="entry name" value="tRNA_splic"/>
</dbReference>
<feature type="region of interest" description="Disordered" evidence="7">
    <location>
        <begin position="1"/>
        <end position="64"/>
    </location>
</feature>
<dbReference type="VEuPathDB" id="FungiDB:PV09_02249"/>